<dbReference type="InterPro" id="IPR015421">
    <property type="entry name" value="PyrdxlP-dep_Trfase_major"/>
</dbReference>
<dbReference type="InterPro" id="IPR015424">
    <property type="entry name" value="PyrdxlP-dep_Trfase"/>
</dbReference>
<accession>A0ABX2PXN3</accession>
<keyword evidence="1" id="KW-0663">Pyridoxal phosphate</keyword>
<dbReference type="Gene3D" id="3.90.1150.10">
    <property type="entry name" value="Aspartate Aminotransferase, domain 1"/>
    <property type="match status" value="1"/>
</dbReference>
<dbReference type="EMBL" id="JABXWT010000022">
    <property type="protein sequence ID" value="NVO58297.1"/>
    <property type="molecule type" value="Genomic_DNA"/>
</dbReference>
<proteinExistence type="predicted"/>
<dbReference type="Proteomes" id="UP000630805">
    <property type="component" value="Unassembled WGS sequence"/>
</dbReference>
<comment type="caution">
    <text evidence="3">The sequence shown here is derived from an EMBL/GenBank/DDBJ whole genome shotgun (WGS) entry which is preliminary data.</text>
</comment>
<dbReference type="RefSeq" id="WP_176867339.1">
    <property type="nucleotide sequence ID" value="NZ_JABXWT010000022.1"/>
</dbReference>
<name>A0ABX2PXN3_9RHOB</name>
<protein>
    <submittedName>
        <fullName evidence="3">Aminotransferase class V-fold PLP-dependent enzyme</fullName>
    </submittedName>
</protein>
<dbReference type="InterPro" id="IPR015422">
    <property type="entry name" value="PyrdxlP-dep_Trfase_small"/>
</dbReference>
<gene>
    <name evidence="3" type="ORF">HW561_21155</name>
</gene>
<evidence type="ECO:0000313" key="4">
    <source>
        <dbReference type="Proteomes" id="UP000630805"/>
    </source>
</evidence>
<sequence>MAKINTRLLEQIRDRFAQVDHCPQQGPRIFFENAGGALTLNSVVDTSQTYAAIPDNQGRDNPGSHELMRVINKAKEDMAVFMNAPKGQFFVGESGTELLFRLIMNACLGTGEGQVLGTTLEHPATRSACARWAGVAGQNHVLVAHDDATGTVAAEGYTAQVTPDTKVATIVHTSPVTGMGVDVAAVAATIRAVAPDCYIIVDGIQHAAHGRIDLTVYDVDGYVISPYKVFSRHGFGVAWISDRLTKLPHNSLIDGPADNWEMGTRDTGSYATMSDVVGYFEWLGEQVSDTTDRRAKFVAAGEAIYAQETALTDAMIHGTGNLPGLAEMEKVTILGGVDNPAREGLVSLVVAGVPSVDVVKQLNEQGIRTHLRKADHYSGNILTPLGMDSCVRVSMCHYNSVAEVAQFLGAMKTIAA</sequence>
<keyword evidence="4" id="KW-1185">Reference proteome</keyword>
<keyword evidence="3" id="KW-0808">Transferase</keyword>
<reference evidence="3 4" key="1">
    <citation type="submission" date="2020-06" db="EMBL/GenBank/DDBJ databases">
        <authorList>
            <person name="Cao W.R."/>
        </authorList>
    </citation>
    <scope>NUCLEOTIDE SEQUENCE [LARGE SCALE GENOMIC DNA]</scope>
    <source>
        <strain evidence="3 4">B1Z28</strain>
    </source>
</reference>
<dbReference type="SUPFAM" id="SSF53383">
    <property type="entry name" value="PLP-dependent transferases"/>
    <property type="match status" value="1"/>
</dbReference>
<keyword evidence="3" id="KW-0032">Aminotransferase</keyword>
<organism evidence="3 4">
    <name type="scientific">Ruegeria haliotis</name>
    <dbReference type="NCBI Taxonomy" id="2747601"/>
    <lineage>
        <taxon>Bacteria</taxon>
        <taxon>Pseudomonadati</taxon>
        <taxon>Pseudomonadota</taxon>
        <taxon>Alphaproteobacteria</taxon>
        <taxon>Rhodobacterales</taxon>
        <taxon>Roseobacteraceae</taxon>
        <taxon>Ruegeria</taxon>
    </lineage>
</organism>
<dbReference type="InterPro" id="IPR000192">
    <property type="entry name" value="Aminotrans_V_dom"/>
</dbReference>
<evidence type="ECO:0000256" key="1">
    <source>
        <dbReference type="ARBA" id="ARBA00022898"/>
    </source>
</evidence>
<dbReference type="Gene3D" id="3.40.640.10">
    <property type="entry name" value="Type I PLP-dependent aspartate aminotransferase-like (Major domain)"/>
    <property type="match status" value="1"/>
</dbReference>
<feature type="domain" description="Aminotransferase class V" evidence="2">
    <location>
        <begin position="29"/>
        <end position="407"/>
    </location>
</feature>
<dbReference type="PANTHER" id="PTHR43586">
    <property type="entry name" value="CYSTEINE DESULFURASE"/>
    <property type="match status" value="1"/>
</dbReference>
<evidence type="ECO:0000259" key="2">
    <source>
        <dbReference type="Pfam" id="PF00266"/>
    </source>
</evidence>
<dbReference type="GO" id="GO:0008483">
    <property type="term" value="F:transaminase activity"/>
    <property type="evidence" value="ECO:0007669"/>
    <property type="project" value="UniProtKB-KW"/>
</dbReference>
<evidence type="ECO:0000313" key="3">
    <source>
        <dbReference type="EMBL" id="NVO58297.1"/>
    </source>
</evidence>
<dbReference type="Pfam" id="PF00266">
    <property type="entry name" value="Aminotran_5"/>
    <property type="match status" value="1"/>
</dbReference>